<dbReference type="GO" id="GO:0016151">
    <property type="term" value="F:nickel cation binding"/>
    <property type="evidence" value="ECO:0007669"/>
    <property type="project" value="InterPro"/>
</dbReference>
<dbReference type="EMBL" id="BARS01029870">
    <property type="protein sequence ID" value="GAG09529.1"/>
    <property type="molecule type" value="Genomic_DNA"/>
</dbReference>
<dbReference type="InterPro" id="IPR029014">
    <property type="entry name" value="NiFe-Hase_large"/>
</dbReference>
<dbReference type="AlphaFoldDB" id="X0UUK5"/>
<evidence type="ECO:0000313" key="1">
    <source>
        <dbReference type="EMBL" id="GAG09529.1"/>
    </source>
</evidence>
<dbReference type="Gene3D" id="1.10.645.10">
    <property type="entry name" value="Cytochrome-c3 Hydrogenase, chain B"/>
    <property type="match status" value="1"/>
</dbReference>
<comment type="caution">
    <text evidence="1">The sequence shown here is derived from an EMBL/GenBank/DDBJ whole genome shotgun (WGS) entry which is preliminary data.</text>
</comment>
<gene>
    <name evidence="1" type="ORF">S01H1_46640</name>
</gene>
<dbReference type="PANTHER" id="PTHR43600">
    <property type="entry name" value="COENZYME F420 HYDROGENASE, SUBUNIT ALPHA"/>
    <property type="match status" value="1"/>
</dbReference>
<name>X0UUK5_9ZZZZ</name>
<dbReference type="InterPro" id="IPR001501">
    <property type="entry name" value="Ni-dep_hyd_lsu"/>
</dbReference>
<feature type="non-terminal residue" evidence="1">
    <location>
        <position position="115"/>
    </location>
</feature>
<accession>X0UUK5</accession>
<dbReference type="PANTHER" id="PTHR43600:SF4">
    <property type="entry name" value="CYTOSOLIC NIFE-HYDROGENASE, ALPHA SUBUNIT"/>
    <property type="match status" value="1"/>
</dbReference>
<dbReference type="SUPFAM" id="SSF56762">
    <property type="entry name" value="HydB/Nqo4-like"/>
    <property type="match status" value="1"/>
</dbReference>
<proteinExistence type="predicted"/>
<dbReference type="Pfam" id="PF00374">
    <property type="entry name" value="NiFeSe_Hases"/>
    <property type="match status" value="1"/>
</dbReference>
<protein>
    <recommendedName>
        <fullName evidence="2">Ni/Fe hydrogenase subunit alpha</fullName>
    </recommendedName>
</protein>
<evidence type="ECO:0008006" key="2">
    <source>
        <dbReference type="Google" id="ProtNLM"/>
    </source>
</evidence>
<reference evidence="1" key="1">
    <citation type="journal article" date="2014" name="Front. Microbiol.">
        <title>High frequency of phylogenetically diverse reductive dehalogenase-homologous genes in deep subseafloor sedimentary metagenomes.</title>
        <authorList>
            <person name="Kawai M."/>
            <person name="Futagami T."/>
            <person name="Toyoda A."/>
            <person name="Takaki Y."/>
            <person name="Nishi S."/>
            <person name="Hori S."/>
            <person name="Arai W."/>
            <person name="Tsubouchi T."/>
            <person name="Morono Y."/>
            <person name="Uchiyama I."/>
            <person name="Ito T."/>
            <person name="Fujiyama A."/>
            <person name="Inagaki F."/>
            <person name="Takami H."/>
        </authorList>
    </citation>
    <scope>NUCLEOTIDE SEQUENCE</scope>
    <source>
        <strain evidence="1">Expedition CK06-06</strain>
    </source>
</reference>
<sequence>MKKIVKDYITKIEGHGSLHINFKKYTAQLEVTEGERLFENLVLGRNYQDIPFIVSRICGICPTAHCLAAVEGLEKALDIDVNQTIQNYRKIMLAAQVIQSHNLHLFFLALPDYLE</sequence>
<organism evidence="1">
    <name type="scientific">marine sediment metagenome</name>
    <dbReference type="NCBI Taxonomy" id="412755"/>
    <lineage>
        <taxon>unclassified sequences</taxon>
        <taxon>metagenomes</taxon>
        <taxon>ecological metagenomes</taxon>
    </lineage>
</organism>